<evidence type="ECO:0000256" key="2">
    <source>
        <dbReference type="ARBA" id="ARBA00022729"/>
    </source>
</evidence>
<dbReference type="InterPro" id="IPR003598">
    <property type="entry name" value="Ig_sub2"/>
</dbReference>
<organism evidence="9 10">
    <name type="scientific">Dimorphilus gyrociliatus</name>
    <dbReference type="NCBI Taxonomy" id="2664684"/>
    <lineage>
        <taxon>Eukaryota</taxon>
        <taxon>Metazoa</taxon>
        <taxon>Spiralia</taxon>
        <taxon>Lophotrochozoa</taxon>
        <taxon>Annelida</taxon>
        <taxon>Polychaeta</taxon>
        <taxon>Polychaeta incertae sedis</taxon>
        <taxon>Dinophilidae</taxon>
        <taxon>Dimorphilus</taxon>
    </lineage>
</organism>
<keyword evidence="7" id="KW-0393">Immunoglobulin domain</keyword>
<keyword evidence="5" id="KW-1015">Disulfide bond</keyword>
<evidence type="ECO:0000256" key="5">
    <source>
        <dbReference type="ARBA" id="ARBA00023157"/>
    </source>
</evidence>
<feature type="domain" description="Ig-like" evidence="8">
    <location>
        <begin position="88"/>
        <end position="172"/>
    </location>
</feature>
<evidence type="ECO:0000256" key="7">
    <source>
        <dbReference type="ARBA" id="ARBA00023319"/>
    </source>
</evidence>
<keyword evidence="6" id="KW-0325">Glycoprotein</keyword>
<proteinExistence type="predicted"/>
<accession>A0A7I8VA36</accession>
<feature type="domain" description="Ig-like" evidence="8">
    <location>
        <begin position="1"/>
        <end position="83"/>
    </location>
</feature>
<evidence type="ECO:0000256" key="6">
    <source>
        <dbReference type="ARBA" id="ARBA00023180"/>
    </source>
</evidence>
<evidence type="ECO:0000256" key="4">
    <source>
        <dbReference type="ARBA" id="ARBA00023136"/>
    </source>
</evidence>
<dbReference type="InterPro" id="IPR036179">
    <property type="entry name" value="Ig-like_dom_sf"/>
</dbReference>
<dbReference type="GO" id="GO:0016020">
    <property type="term" value="C:membrane"/>
    <property type="evidence" value="ECO:0007669"/>
    <property type="project" value="UniProtKB-SubCell"/>
</dbReference>
<dbReference type="GO" id="GO:0043005">
    <property type="term" value="C:neuron projection"/>
    <property type="evidence" value="ECO:0007669"/>
    <property type="project" value="TreeGrafter"/>
</dbReference>
<evidence type="ECO:0000259" key="8">
    <source>
        <dbReference type="PROSITE" id="PS50835"/>
    </source>
</evidence>
<dbReference type="AlphaFoldDB" id="A0A7I8VA36"/>
<dbReference type="SMART" id="SM00409">
    <property type="entry name" value="IG"/>
    <property type="match status" value="2"/>
</dbReference>
<sequence length="243" mass="27242">MPLSVDANEQDNVEFRCSPKDKDNAHTSWFINGESISKLDLDPSWVVNKYSLIISNVTAEDIQVIQCNISSHHGYIFANAYLNVNIKPRIQVKALQDVVEGATAVLAWKIIGHPKPNVYWMKGNVIISENARFRVTTDGFLRIFNVSTEDAGLYTCTAKNTAGKMSARGSLVVISPSVAVNKQDRVYNKRESTVKSPDNTETKTENLPKKSNKKIYMNSGGFEVEVTNIFYMSFLAFFSKFLL</sequence>
<dbReference type="SUPFAM" id="SSF48726">
    <property type="entry name" value="Immunoglobulin"/>
    <property type="match status" value="2"/>
</dbReference>
<dbReference type="PROSITE" id="PS50835">
    <property type="entry name" value="IG_LIKE"/>
    <property type="match status" value="2"/>
</dbReference>
<dbReference type="InterPro" id="IPR003599">
    <property type="entry name" value="Ig_sub"/>
</dbReference>
<dbReference type="Pfam" id="PF07679">
    <property type="entry name" value="I-set"/>
    <property type="match status" value="2"/>
</dbReference>
<name>A0A7I8VA36_9ANNE</name>
<evidence type="ECO:0000256" key="1">
    <source>
        <dbReference type="ARBA" id="ARBA00004370"/>
    </source>
</evidence>
<dbReference type="PANTHER" id="PTHR12231">
    <property type="entry name" value="CTX-RELATED TYPE I TRANSMEMBRANE PROTEIN"/>
    <property type="match status" value="1"/>
</dbReference>
<gene>
    <name evidence="9" type="ORF">DGYR_LOCUS1794</name>
</gene>
<comment type="subcellular location">
    <subcellularLocation>
        <location evidence="1">Membrane</location>
    </subcellularLocation>
</comment>
<dbReference type="InterPro" id="IPR013783">
    <property type="entry name" value="Ig-like_fold"/>
</dbReference>
<protein>
    <recommendedName>
        <fullName evidence="8">Ig-like domain-containing protein</fullName>
    </recommendedName>
</protein>
<evidence type="ECO:0000256" key="3">
    <source>
        <dbReference type="ARBA" id="ARBA00022737"/>
    </source>
</evidence>
<dbReference type="InterPro" id="IPR013098">
    <property type="entry name" value="Ig_I-set"/>
</dbReference>
<dbReference type="PANTHER" id="PTHR12231:SF256">
    <property type="entry name" value="NEUROGLIAN"/>
    <property type="match status" value="1"/>
</dbReference>
<dbReference type="OrthoDB" id="6084240at2759"/>
<dbReference type="FunFam" id="2.60.40.10:FF:000004">
    <property type="entry name" value="DCC isoform 1"/>
    <property type="match status" value="1"/>
</dbReference>
<dbReference type="Proteomes" id="UP000549394">
    <property type="component" value="Unassembled WGS sequence"/>
</dbReference>
<comment type="caution">
    <text evidence="9">The sequence shown here is derived from an EMBL/GenBank/DDBJ whole genome shotgun (WGS) entry which is preliminary data.</text>
</comment>
<reference evidence="9 10" key="1">
    <citation type="submission" date="2020-08" db="EMBL/GenBank/DDBJ databases">
        <authorList>
            <person name="Hejnol A."/>
        </authorList>
    </citation>
    <scope>NUCLEOTIDE SEQUENCE [LARGE SCALE GENOMIC DNA]</scope>
</reference>
<dbReference type="SMART" id="SM00408">
    <property type="entry name" value="IGc2"/>
    <property type="match status" value="2"/>
</dbReference>
<dbReference type="Gene3D" id="2.60.40.10">
    <property type="entry name" value="Immunoglobulins"/>
    <property type="match status" value="2"/>
</dbReference>
<dbReference type="EMBL" id="CAJFCJ010000002">
    <property type="protein sequence ID" value="CAD5112699.1"/>
    <property type="molecule type" value="Genomic_DNA"/>
</dbReference>
<dbReference type="InterPro" id="IPR007110">
    <property type="entry name" value="Ig-like_dom"/>
</dbReference>
<keyword evidence="3" id="KW-0677">Repeat</keyword>
<evidence type="ECO:0000313" key="10">
    <source>
        <dbReference type="Proteomes" id="UP000549394"/>
    </source>
</evidence>
<keyword evidence="4" id="KW-0472">Membrane</keyword>
<evidence type="ECO:0000313" key="9">
    <source>
        <dbReference type="EMBL" id="CAD5112699.1"/>
    </source>
</evidence>
<dbReference type="InterPro" id="IPR051170">
    <property type="entry name" value="Neural/epithelial_adhesion"/>
</dbReference>
<keyword evidence="2" id="KW-0732">Signal</keyword>
<keyword evidence="10" id="KW-1185">Reference proteome</keyword>